<dbReference type="Proteomes" id="UP000747542">
    <property type="component" value="Unassembled WGS sequence"/>
</dbReference>
<name>A0A8J5K211_HOMAM</name>
<accession>A0A8J5K211</accession>
<evidence type="ECO:0000313" key="2">
    <source>
        <dbReference type="Proteomes" id="UP000747542"/>
    </source>
</evidence>
<proteinExistence type="predicted"/>
<feature type="non-terminal residue" evidence="1">
    <location>
        <position position="1"/>
    </location>
</feature>
<dbReference type="EMBL" id="JAHLQT010018664">
    <property type="protein sequence ID" value="KAG7168917.1"/>
    <property type="molecule type" value="Genomic_DNA"/>
</dbReference>
<evidence type="ECO:0000313" key="1">
    <source>
        <dbReference type="EMBL" id="KAG7168917.1"/>
    </source>
</evidence>
<gene>
    <name evidence="1" type="ORF">Hamer_G011594</name>
</gene>
<dbReference type="AlphaFoldDB" id="A0A8J5K211"/>
<protein>
    <submittedName>
        <fullName evidence="1">Uncharacterized protein</fullName>
    </submittedName>
</protein>
<sequence length="118" mass="13398">MNFLSQSKASLNITVTSTPCTPPLVYLKENATEFFESLKVQRSQILRVESVCKLDCNQTLITVKHWKGVGIDPGWGTEIANSEVDMSGWDCRNKSILFIPPLTLEYGIYRFTYFVNIT</sequence>
<reference evidence="1" key="1">
    <citation type="journal article" date="2021" name="Sci. Adv.">
        <title>The American lobster genome reveals insights on longevity, neural, and immune adaptations.</title>
        <authorList>
            <person name="Polinski J.M."/>
            <person name="Zimin A.V."/>
            <person name="Clark K.F."/>
            <person name="Kohn A.B."/>
            <person name="Sadowski N."/>
            <person name="Timp W."/>
            <person name="Ptitsyn A."/>
            <person name="Khanna P."/>
            <person name="Romanova D.Y."/>
            <person name="Williams P."/>
            <person name="Greenwood S.J."/>
            <person name="Moroz L.L."/>
            <person name="Walt D.R."/>
            <person name="Bodnar A.G."/>
        </authorList>
    </citation>
    <scope>NUCLEOTIDE SEQUENCE</scope>
    <source>
        <strain evidence="1">GMGI-L3</strain>
    </source>
</reference>
<comment type="caution">
    <text evidence="1">The sequence shown here is derived from an EMBL/GenBank/DDBJ whole genome shotgun (WGS) entry which is preliminary data.</text>
</comment>
<keyword evidence="2" id="KW-1185">Reference proteome</keyword>
<organism evidence="1 2">
    <name type="scientific">Homarus americanus</name>
    <name type="common">American lobster</name>
    <dbReference type="NCBI Taxonomy" id="6706"/>
    <lineage>
        <taxon>Eukaryota</taxon>
        <taxon>Metazoa</taxon>
        <taxon>Ecdysozoa</taxon>
        <taxon>Arthropoda</taxon>
        <taxon>Crustacea</taxon>
        <taxon>Multicrustacea</taxon>
        <taxon>Malacostraca</taxon>
        <taxon>Eumalacostraca</taxon>
        <taxon>Eucarida</taxon>
        <taxon>Decapoda</taxon>
        <taxon>Pleocyemata</taxon>
        <taxon>Astacidea</taxon>
        <taxon>Nephropoidea</taxon>
        <taxon>Nephropidae</taxon>
        <taxon>Homarus</taxon>
    </lineage>
</organism>